<feature type="compositionally biased region" description="Low complexity" evidence="6">
    <location>
        <begin position="13"/>
        <end position="23"/>
    </location>
</feature>
<reference evidence="8 9" key="1">
    <citation type="journal article" date="2021" name="Nat. Commun.">
        <title>Genetic determinants of endophytism in the Arabidopsis root mycobiome.</title>
        <authorList>
            <person name="Mesny F."/>
            <person name="Miyauchi S."/>
            <person name="Thiergart T."/>
            <person name="Pickel B."/>
            <person name="Atanasova L."/>
            <person name="Karlsson M."/>
            <person name="Huettel B."/>
            <person name="Barry K.W."/>
            <person name="Haridas S."/>
            <person name="Chen C."/>
            <person name="Bauer D."/>
            <person name="Andreopoulos W."/>
            <person name="Pangilinan J."/>
            <person name="LaButti K."/>
            <person name="Riley R."/>
            <person name="Lipzen A."/>
            <person name="Clum A."/>
            <person name="Drula E."/>
            <person name="Henrissat B."/>
            <person name="Kohler A."/>
            <person name="Grigoriev I.V."/>
            <person name="Martin F.M."/>
            <person name="Hacquard S."/>
        </authorList>
    </citation>
    <scope>NUCLEOTIDE SEQUENCE [LARGE SCALE GENOMIC DNA]</scope>
    <source>
        <strain evidence="8 9">MPI-CAGE-CH-0241</strain>
    </source>
</reference>
<feature type="domain" description="Glucose-methanol-choline oxidoreductase N-terminal" evidence="7">
    <location>
        <begin position="180"/>
        <end position="203"/>
    </location>
</feature>
<evidence type="ECO:0000313" key="8">
    <source>
        <dbReference type="EMBL" id="KAH6873830.1"/>
    </source>
</evidence>
<dbReference type="InterPro" id="IPR036188">
    <property type="entry name" value="FAD/NAD-bd_sf"/>
</dbReference>
<comment type="cofactor">
    <cofactor evidence="1">
        <name>FAD</name>
        <dbReference type="ChEBI" id="CHEBI:57692"/>
    </cofactor>
</comment>
<name>A0A9P9AJ23_9HYPO</name>
<comment type="similarity">
    <text evidence="5">Belongs to the GMC oxidoreductase family.</text>
</comment>
<dbReference type="Proteomes" id="UP000777438">
    <property type="component" value="Unassembled WGS sequence"/>
</dbReference>
<evidence type="ECO:0000313" key="9">
    <source>
        <dbReference type="Proteomes" id="UP000777438"/>
    </source>
</evidence>
<feature type="compositionally biased region" description="Polar residues" evidence="6">
    <location>
        <begin position="56"/>
        <end position="67"/>
    </location>
</feature>
<accession>A0A9P9AJ23</accession>
<organism evidence="8 9">
    <name type="scientific">Thelonectria olida</name>
    <dbReference type="NCBI Taxonomy" id="1576542"/>
    <lineage>
        <taxon>Eukaryota</taxon>
        <taxon>Fungi</taxon>
        <taxon>Dikarya</taxon>
        <taxon>Ascomycota</taxon>
        <taxon>Pezizomycotina</taxon>
        <taxon>Sordariomycetes</taxon>
        <taxon>Hypocreomycetidae</taxon>
        <taxon>Hypocreales</taxon>
        <taxon>Nectriaceae</taxon>
        <taxon>Thelonectria</taxon>
    </lineage>
</organism>
<dbReference type="GO" id="GO:0016614">
    <property type="term" value="F:oxidoreductase activity, acting on CH-OH group of donors"/>
    <property type="evidence" value="ECO:0007669"/>
    <property type="project" value="InterPro"/>
</dbReference>
<keyword evidence="3 5" id="KW-0274">FAD</keyword>
<sequence>MAGHGSKSKNVTNGSSAANGSGSHDAIGNGTRNSTTARQVNRAPWQDGLDGDSGHDQGSTQAPNGKSNGEGPRQFPRISFPVELMRDSYDVVVIGTGYGGGVAASRMARGQQRVCVLERGKERWPGEFPETLPAAAKEVHVTGEFAPGDRRSIPGTLVGGGNPTGLYHFAVGEGQNVYMGNGLGGTSLVNANVFLEATPAVLDMDVWPEELRGSFAWRKYYDRAAGVLEPAEYPATFPELRKANLLKKQASLMGMEDNFYRVKQTTRFEDGPNSTGVFMRSSTLTGMDATGINDGSKSTTLVNYLSDAWNWGAEIFCECEVRYVTKAPDRDGYIIWFAWHSSKRQAFKTFYDDLMWVHAKKLVFFGASSLGTTEILLRSKELGLSISDELGTEMSGNGDMLGFGYNTDFEANCIAHPDPPPSRPVGPCITSVLDLRDKKNPLEGFVVEDCAIPMAIAPFMFPIMEYLPDDIKPSYDAVRRATKAVSRLGSKYLGPYYPDGSVARTPAYLIMSHDSSQGSLVLKKDQPVLTYSGVGRSDSVSRIHTFLEKMTETVGGNFIANPAWTLLGAQEITVHPIGGARVSSDGTGKRGVANHMGEIFTGDASETHPGLVVCDSAVIPAAVGVNPLATITAFAERSVELVAKKYGIRIDYETKNGVLDLFGSPAHPLPRDATIKRVANTITKAADNDTSGIGFSEVMSGFIHTGADVGDFDVAARVARGRCESARFFLSVKSWDTVELINNKLHPANLTGTFCCEALGGTFMVHRGTFQLFSQDHRQPETANLVYNFDMVSPKGLKLHFNGYKVVNTAAYLNPFEVWRQTTTLYVTVTNAEHEVVGRGTLHIQPLDFYQELQTFEPKGPTVWSRLTATTSFLTYFAKQLAIPFFSTLGRLQWPSDGLNASFNVTPPSQVIPLQAADGIRTTMLMWEPIARGGLGTTPSTPIILFVPGAAVDHTLFALPTIEKNAVTYFREAGYRTYCVTHRVGRTPIARDGYTPYDARRDIHAALAYIRKVGGARSDEEGQKPYVVAHCAGSLALSCGLLDGTIPAEWISGITASMVFMNPKFGKVNSIFSRFPVDQVYSKLIGDFWDCASSRDDAYVQQLFNQVLRLYPAGDARETCRSVVCHRSELVFGRLWTHKNLNEATHRNLDRFLGGTSMKSLGWLMSCGRIEQVTANGQPGVSLVTSENIDRLKGVPILFLGGTGNMVFTAENTDTSYTTLCNAHGRQWYEREVFAGKGHLDAWMGATAHKDVYPRVRRHVDKIMNRYSIQRNPDTESPGLSRFGGKDKLKRSLDSKCIGSIEVEI</sequence>
<dbReference type="PANTHER" id="PTHR47470:SF1">
    <property type="entry name" value="FAD-DEPENDENT OXIDOREDUCTASE 2 FAD BINDING DOMAIN-CONTAINING PROTEIN"/>
    <property type="match status" value="1"/>
</dbReference>
<evidence type="ECO:0000256" key="6">
    <source>
        <dbReference type="SAM" id="MobiDB-lite"/>
    </source>
</evidence>
<dbReference type="OrthoDB" id="9974421at2759"/>
<evidence type="ECO:0000256" key="3">
    <source>
        <dbReference type="ARBA" id="ARBA00022827"/>
    </source>
</evidence>
<evidence type="ECO:0000256" key="5">
    <source>
        <dbReference type="RuleBase" id="RU003968"/>
    </source>
</evidence>
<comment type="caution">
    <text evidence="8">The sequence shown here is derived from an EMBL/GenBank/DDBJ whole genome shotgun (WGS) entry which is preliminary data.</text>
</comment>
<dbReference type="SUPFAM" id="SSF53474">
    <property type="entry name" value="alpha/beta-Hydrolases"/>
    <property type="match status" value="1"/>
</dbReference>
<evidence type="ECO:0000256" key="2">
    <source>
        <dbReference type="ARBA" id="ARBA00022630"/>
    </source>
</evidence>
<evidence type="ECO:0000259" key="7">
    <source>
        <dbReference type="PROSITE" id="PS00623"/>
    </source>
</evidence>
<dbReference type="InterPro" id="IPR000172">
    <property type="entry name" value="GMC_OxRdtase_N"/>
</dbReference>
<dbReference type="GO" id="GO:0050660">
    <property type="term" value="F:flavin adenine dinucleotide binding"/>
    <property type="evidence" value="ECO:0007669"/>
    <property type="project" value="InterPro"/>
</dbReference>
<feature type="region of interest" description="Disordered" evidence="6">
    <location>
        <begin position="1"/>
        <end position="76"/>
    </location>
</feature>
<dbReference type="Gene3D" id="3.40.50.1820">
    <property type="entry name" value="alpha/beta hydrolase"/>
    <property type="match status" value="1"/>
</dbReference>
<keyword evidence="4" id="KW-0560">Oxidoreductase</keyword>
<dbReference type="Gene3D" id="3.50.50.60">
    <property type="entry name" value="FAD/NAD(P)-binding domain"/>
    <property type="match status" value="3"/>
</dbReference>
<dbReference type="Pfam" id="PF00732">
    <property type="entry name" value="GMC_oxred_N"/>
    <property type="match status" value="1"/>
</dbReference>
<keyword evidence="9" id="KW-1185">Reference proteome</keyword>
<dbReference type="InterPro" id="IPR029058">
    <property type="entry name" value="AB_hydrolase_fold"/>
</dbReference>
<dbReference type="PANTHER" id="PTHR47470">
    <property type="entry name" value="CHOLESTEROL OXIDASE"/>
    <property type="match status" value="1"/>
</dbReference>
<dbReference type="PROSITE" id="PS00623">
    <property type="entry name" value="GMC_OXRED_1"/>
    <property type="match status" value="1"/>
</dbReference>
<proteinExistence type="inferred from homology"/>
<gene>
    <name evidence="8" type="ORF">B0T10DRAFT_567736</name>
</gene>
<dbReference type="InterPro" id="IPR052542">
    <property type="entry name" value="Cholesterol_Oxidase"/>
</dbReference>
<evidence type="ECO:0000256" key="1">
    <source>
        <dbReference type="ARBA" id="ARBA00001974"/>
    </source>
</evidence>
<feature type="compositionally biased region" description="Polar residues" evidence="6">
    <location>
        <begin position="30"/>
        <end position="39"/>
    </location>
</feature>
<protein>
    <recommendedName>
        <fullName evidence="7">Glucose-methanol-choline oxidoreductase N-terminal domain-containing protein</fullName>
    </recommendedName>
</protein>
<evidence type="ECO:0000256" key="4">
    <source>
        <dbReference type="ARBA" id="ARBA00023002"/>
    </source>
</evidence>
<dbReference type="SUPFAM" id="SSF51905">
    <property type="entry name" value="FAD/NAD(P)-binding domain"/>
    <property type="match status" value="1"/>
</dbReference>
<dbReference type="EMBL" id="JAGPYM010000044">
    <property type="protein sequence ID" value="KAH6873830.1"/>
    <property type="molecule type" value="Genomic_DNA"/>
</dbReference>
<keyword evidence="2 5" id="KW-0285">Flavoprotein</keyword>